<dbReference type="Proteomes" id="UP000824176">
    <property type="component" value="Unassembled WGS sequence"/>
</dbReference>
<organism evidence="2 3">
    <name type="scientific">Candidatus Mucispirillum faecigallinarum</name>
    <dbReference type="NCBI Taxonomy" id="2838699"/>
    <lineage>
        <taxon>Bacteria</taxon>
        <taxon>Pseudomonadati</taxon>
        <taxon>Deferribacterota</taxon>
        <taxon>Deferribacteres</taxon>
        <taxon>Deferribacterales</taxon>
        <taxon>Mucispirillaceae</taxon>
        <taxon>Mucispirillum</taxon>
    </lineage>
</organism>
<reference evidence="2" key="1">
    <citation type="journal article" date="2021" name="PeerJ">
        <title>Extensive microbial diversity within the chicken gut microbiome revealed by metagenomics and culture.</title>
        <authorList>
            <person name="Gilroy R."/>
            <person name="Ravi A."/>
            <person name="Getino M."/>
            <person name="Pursley I."/>
            <person name="Horton D.L."/>
            <person name="Alikhan N.F."/>
            <person name="Baker D."/>
            <person name="Gharbi K."/>
            <person name="Hall N."/>
            <person name="Watson M."/>
            <person name="Adriaenssens E.M."/>
            <person name="Foster-Nyarko E."/>
            <person name="Jarju S."/>
            <person name="Secka A."/>
            <person name="Antonio M."/>
            <person name="Oren A."/>
            <person name="Chaudhuri R.R."/>
            <person name="La Ragione R."/>
            <person name="Hildebrand F."/>
            <person name="Pallen M.J."/>
        </authorList>
    </citation>
    <scope>NUCLEOTIDE SEQUENCE</scope>
    <source>
        <strain evidence="2">ChiW4-1371</strain>
    </source>
</reference>
<dbReference type="Pfam" id="PF00483">
    <property type="entry name" value="NTP_transferase"/>
    <property type="match status" value="1"/>
</dbReference>
<feature type="domain" description="Nucleotidyl transferase" evidence="1">
    <location>
        <begin position="8"/>
        <end position="245"/>
    </location>
</feature>
<evidence type="ECO:0000313" key="3">
    <source>
        <dbReference type="Proteomes" id="UP000824176"/>
    </source>
</evidence>
<evidence type="ECO:0000313" key="2">
    <source>
        <dbReference type="EMBL" id="HIZ89076.1"/>
    </source>
</evidence>
<gene>
    <name evidence="2" type="ORF">H9804_03960</name>
</gene>
<dbReference type="InterPro" id="IPR005835">
    <property type="entry name" value="NTP_transferase_dom"/>
</dbReference>
<reference evidence="2" key="2">
    <citation type="submission" date="2021-04" db="EMBL/GenBank/DDBJ databases">
        <authorList>
            <person name="Gilroy R."/>
        </authorList>
    </citation>
    <scope>NUCLEOTIDE SEQUENCE</scope>
    <source>
        <strain evidence="2">ChiW4-1371</strain>
    </source>
</reference>
<protein>
    <recommendedName>
        <fullName evidence="1">Nucleotidyl transferase domain-containing protein</fullName>
    </recommendedName>
</protein>
<evidence type="ECO:0000259" key="1">
    <source>
        <dbReference type="Pfam" id="PF00483"/>
    </source>
</evidence>
<dbReference type="InterPro" id="IPR029044">
    <property type="entry name" value="Nucleotide-diphossugar_trans"/>
</dbReference>
<proteinExistence type="predicted"/>
<dbReference type="SUPFAM" id="SSF53448">
    <property type="entry name" value="Nucleotide-diphospho-sugar transferases"/>
    <property type="match status" value="1"/>
</dbReference>
<dbReference type="EMBL" id="DXAQ01000062">
    <property type="protein sequence ID" value="HIZ89076.1"/>
    <property type="molecule type" value="Genomic_DNA"/>
</dbReference>
<name>A0A9D2KBG0_9BACT</name>
<sequence length="269" mass="30895">MNILMPMAGAGSRFANAGYKTHKPVIPTTYWKNGIKYPMVICAINDLPDKDKSNLIIIGRDFHTASGIDKQIKQFFPLCNFLTVDKLTEGQASTCLLAKDYINNDNELLIAGCDNGMIYDYNKFISEKQDADVLVFTHRFHQLILSNPSAYGWCVVDENNFITSMSVKKPISDNPLNDHAVVATFWFKKGSYFVQAAEKMIAENDRINNEFYVDQVIKHIIELGYKAKVFQVDKYLCWGTPQDYENYENTLKYWLEFQYKDKLAGELIK</sequence>
<accession>A0A9D2KBG0</accession>
<dbReference type="Gene3D" id="3.90.550.10">
    <property type="entry name" value="Spore Coat Polysaccharide Biosynthesis Protein SpsA, Chain A"/>
    <property type="match status" value="1"/>
</dbReference>
<comment type="caution">
    <text evidence="2">The sequence shown here is derived from an EMBL/GenBank/DDBJ whole genome shotgun (WGS) entry which is preliminary data.</text>
</comment>
<dbReference type="AlphaFoldDB" id="A0A9D2KBG0"/>